<dbReference type="Proteomes" id="UP000316882">
    <property type="component" value="Unassembled WGS sequence"/>
</dbReference>
<name>A0A4Y3PCZ1_BREPA</name>
<dbReference type="EMBL" id="BJMH01000003">
    <property type="protein sequence ID" value="GEB31354.1"/>
    <property type="molecule type" value="Genomic_DNA"/>
</dbReference>
<evidence type="ECO:0000313" key="2">
    <source>
        <dbReference type="EMBL" id="GEB31354.1"/>
    </source>
</evidence>
<proteinExistence type="predicted"/>
<protein>
    <submittedName>
        <fullName evidence="2">Uncharacterized protein</fullName>
    </submittedName>
</protein>
<comment type="caution">
    <text evidence="2">The sequence shown here is derived from an EMBL/GenBank/DDBJ whole genome shotgun (WGS) entry which is preliminary data.</text>
</comment>
<reference evidence="2 3" key="1">
    <citation type="submission" date="2019-06" db="EMBL/GenBank/DDBJ databases">
        <title>Whole genome shotgun sequence of Brevibacillus parabrevis NBRC 12334.</title>
        <authorList>
            <person name="Hosoyama A."/>
            <person name="Uohara A."/>
            <person name="Ohji S."/>
            <person name="Ichikawa N."/>
        </authorList>
    </citation>
    <scope>NUCLEOTIDE SEQUENCE [LARGE SCALE GENOMIC DNA]</scope>
    <source>
        <strain evidence="2 3">NBRC 12334</strain>
    </source>
</reference>
<keyword evidence="3" id="KW-1185">Reference proteome</keyword>
<feature type="compositionally biased region" description="Polar residues" evidence="1">
    <location>
        <begin position="1"/>
        <end position="17"/>
    </location>
</feature>
<feature type="region of interest" description="Disordered" evidence="1">
    <location>
        <begin position="1"/>
        <end position="20"/>
    </location>
</feature>
<evidence type="ECO:0000256" key="1">
    <source>
        <dbReference type="SAM" id="MobiDB-lite"/>
    </source>
</evidence>
<evidence type="ECO:0000313" key="3">
    <source>
        <dbReference type="Proteomes" id="UP000316882"/>
    </source>
</evidence>
<accession>A0A4Y3PCZ1</accession>
<dbReference type="AlphaFoldDB" id="A0A4Y3PCZ1"/>
<sequence>MDNPDSDTMTHAWNEQSSESDVDNFEVYLNKGSKHPQQTFGHVNICLKTYKGNNLLRGKAKILDKL</sequence>
<organism evidence="2 3">
    <name type="scientific">Brevibacillus parabrevis</name>
    <dbReference type="NCBI Taxonomy" id="54914"/>
    <lineage>
        <taxon>Bacteria</taxon>
        <taxon>Bacillati</taxon>
        <taxon>Bacillota</taxon>
        <taxon>Bacilli</taxon>
        <taxon>Bacillales</taxon>
        <taxon>Paenibacillaceae</taxon>
        <taxon>Brevibacillus</taxon>
    </lineage>
</organism>
<gene>
    <name evidence="2" type="ORF">BPA01_09340</name>
</gene>